<dbReference type="Gene3D" id="3.40.50.300">
    <property type="entry name" value="P-loop containing nucleotide triphosphate hydrolases"/>
    <property type="match status" value="1"/>
</dbReference>
<name>A0AA88REH6_9ASTE</name>
<keyword evidence="2" id="KW-0520">NAD</keyword>
<dbReference type="Pfam" id="PF01582">
    <property type="entry name" value="TIR"/>
    <property type="match status" value="1"/>
</dbReference>
<dbReference type="EMBL" id="JAVXUO010001598">
    <property type="protein sequence ID" value="KAK2980736.1"/>
    <property type="molecule type" value="Genomic_DNA"/>
</dbReference>
<evidence type="ECO:0000256" key="1">
    <source>
        <dbReference type="ARBA" id="ARBA00022614"/>
    </source>
</evidence>
<keyword evidence="1" id="KW-0433">Leucine-rich repeat</keyword>
<reference evidence="4" key="1">
    <citation type="submission" date="2022-12" db="EMBL/GenBank/DDBJ databases">
        <title>Draft genome assemblies for two species of Escallonia (Escalloniales).</title>
        <authorList>
            <person name="Chanderbali A."/>
            <person name="Dervinis C."/>
            <person name="Anghel I."/>
            <person name="Soltis D."/>
            <person name="Soltis P."/>
            <person name="Zapata F."/>
        </authorList>
    </citation>
    <scope>NUCLEOTIDE SEQUENCE</scope>
    <source>
        <strain evidence="4">UCBG92.1500</strain>
        <tissue evidence="4">Leaf</tissue>
    </source>
</reference>
<keyword evidence="5" id="KW-1185">Reference proteome</keyword>
<dbReference type="InterPro" id="IPR000157">
    <property type="entry name" value="TIR_dom"/>
</dbReference>
<evidence type="ECO:0000313" key="5">
    <source>
        <dbReference type="Proteomes" id="UP001187471"/>
    </source>
</evidence>
<dbReference type="Proteomes" id="UP001187471">
    <property type="component" value="Unassembled WGS sequence"/>
</dbReference>
<organism evidence="4 5">
    <name type="scientific">Escallonia rubra</name>
    <dbReference type="NCBI Taxonomy" id="112253"/>
    <lineage>
        <taxon>Eukaryota</taxon>
        <taxon>Viridiplantae</taxon>
        <taxon>Streptophyta</taxon>
        <taxon>Embryophyta</taxon>
        <taxon>Tracheophyta</taxon>
        <taxon>Spermatophyta</taxon>
        <taxon>Magnoliopsida</taxon>
        <taxon>eudicotyledons</taxon>
        <taxon>Gunneridae</taxon>
        <taxon>Pentapetalae</taxon>
        <taxon>asterids</taxon>
        <taxon>campanulids</taxon>
        <taxon>Escalloniales</taxon>
        <taxon>Escalloniaceae</taxon>
        <taxon>Escallonia</taxon>
    </lineage>
</organism>
<dbReference type="InterPro" id="IPR044974">
    <property type="entry name" value="Disease_R_plants"/>
</dbReference>
<dbReference type="PANTHER" id="PTHR11017">
    <property type="entry name" value="LEUCINE-RICH REPEAT-CONTAINING PROTEIN"/>
    <property type="match status" value="1"/>
</dbReference>
<feature type="domain" description="TIR" evidence="3">
    <location>
        <begin position="9"/>
        <end position="146"/>
    </location>
</feature>
<dbReference type="GO" id="GO:0006952">
    <property type="term" value="P:defense response"/>
    <property type="evidence" value="ECO:0007669"/>
    <property type="project" value="InterPro"/>
</dbReference>
<comment type="caution">
    <text evidence="4">The sequence shown here is derived from an EMBL/GenBank/DDBJ whole genome shotgun (WGS) entry which is preliminary data.</text>
</comment>
<dbReference type="Gene3D" id="1.10.8.430">
    <property type="entry name" value="Helical domain of apoptotic protease-activating factors"/>
    <property type="match status" value="1"/>
</dbReference>
<accession>A0AA88REH6</accession>
<evidence type="ECO:0000259" key="3">
    <source>
        <dbReference type="PROSITE" id="PS50104"/>
    </source>
</evidence>
<dbReference type="GO" id="GO:0007165">
    <property type="term" value="P:signal transduction"/>
    <property type="evidence" value="ECO:0007669"/>
    <property type="project" value="InterPro"/>
</dbReference>
<dbReference type="InterPro" id="IPR035897">
    <property type="entry name" value="Toll_tir_struct_dom_sf"/>
</dbReference>
<dbReference type="SUPFAM" id="SSF52540">
    <property type="entry name" value="P-loop containing nucleoside triphosphate hydrolases"/>
    <property type="match status" value="1"/>
</dbReference>
<dbReference type="SUPFAM" id="SSF52200">
    <property type="entry name" value="Toll/Interleukin receptor TIR domain"/>
    <property type="match status" value="1"/>
</dbReference>
<dbReference type="InterPro" id="IPR027417">
    <property type="entry name" value="P-loop_NTPase"/>
</dbReference>
<dbReference type="PANTHER" id="PTHR11017:SF305">
    <property type="entry name" value="TMV RESISTANCE PROTEIN N-LIKE"/>
    <property type="match status" value="1"/>
</dbReference>
<dbReference type="Gene3D" id="3.40.50.10140">
    <property type="entry name" value="Toll/interleukin-1 receptor homology (TIR) domain"/>
    <property type="match status" value="1"/>
</dbReference>
<dbReference type="PRINTS" id="PR00364">
    <property type="entry name" value="DISEASERSIST"/>
</dbReference>
<dbReference type="AlphaFoldDB" id="A0AA88REH6"/>
<dbReference type="GO" id="GO:0043531">
    <property type="term" value="F:ADP binding"/>
    <property type="evidence" value="ECO:0007669"/>
    <property type="project" value="InterPro"/>
</dbReference>
<dbReference type="SMART" id="SM00255">
    <property type="entry name" value="TIR"/>
    <property type="match status" value="1"/>
</dbReference>
<dbReference type="FunFam" id="3.40.50.10140:FF:000007">
    <property type="entry name" value="Disease resistance protein (TIR-NBS-LRR class)"/>
    <property type="match status" value="1"/>
</dbReference>
<sequence>MATTPASPFTYHVFLSFRGEDTRKAFTDHLFTALVQVGFQTFRDDDSIERGNYLNLELPEAIKQSRISIVVLSENYASSTWCLDELVTILECNKMRGNAVLPVFYDVEPSEVRKQMGSFAEAFLRHDNEVEAEGDRQRSLELAKRMKGRKAALRQVADLTGMVLKNQADGYVLSIVFAILETKTLNVVGDKVKRIVLNVAPHLIGLDLRARNINSWLRDGSNDVGIVAICGMGGIGKTTIAKYLYNLNCERFDSSNFLASIREVSEQPTGLLRLQRQLLSDVLKGKNENIFDVDQGIIRIQEALCRRKVLVVEDDVDRVDQLYAVLGMRDWLCPGSKIIITTRRKQLLKASEVHMVHEVSRMDNNQSLELFSWYAFGQDHPIEGYEDYSKRVVHYCDGLPLALQVLGSSLSGNTKETWENLGVEAKEAAIRDVAKLLALPELLQSIASINAITLLASRYAFCDTASISGFM</sequence>
<dbReference type="Pfam" id="PF00931">
    <property type="entry name" value="NB-ARC"/>
    <property type="match status" value="1"/>
</dbReference>
<dbReference type="InterPro" id="IPR002182">
    <property type="entry name" value="NB-ARC"/>
</dbReference>
<dbReference type="PROSITE" id="PS50104">
    <property type="entry name" value="TIR"/>
    <property type="match status" value="1"/>
</dbReference>
<protein>
    <recommendedName>
        <fullName evidence="3">TIR domain-containing protein</fullName>
    </recommendedName>
</protein>
<proteinExistence type="predicted"/>
<evidence type="ECO:0000256" key="2">
    <source>
        <dbReference type="ARBA" id="ARBA00023027"/>
    </source>
</evidence>
<gene>
    <name evidence="4" type="ORF">RJ640_002548</name>
</gene>
<evidence type="ECO:0000313" key="4">
    <source>
        <dbReference type="EMBL" id="KAK2980736.1"/>
    </source>
</evidence>
<dbReference type="InterPro" id="IPR042197">
    <property type="entry name" value="Apaf_helical"/>
</dbReference>